<gene>
    <name evidence="4" type="ORF">BW727_101045</name>
</gene>
<dbReference type="OrthoDB" id="9798761at2"/>
<sequence>MKGQEEMLFQYMEGSSKRFVIPVYQRNYDWQIEHCKRLYDDLIKVHRENRRSHFFGSIVSAKDDQLGMHEYLIIDGQQRLTTVSLLLLALYDLLEEGRIQTDRNKLTEKIRDEFLIDKYTEDETKIKLKPVKDDMQAYMALIDDINDPIKASNLTVNYNYFYNRILRQEIQPEELYDAFCRLQIISINLGRDDNPQLIFESLNSTGLDLSEGDKIRNYILMGVQPTKLQERFYEKYWHRIEKHTDYEVSAFTRDYLSIKTQATPAMKRVYLKFKDYVEMNPFANRETQENNAQKEFLLGDLLNYAKRYEILLKANSKIGELNSIIDRLNRFEATVTRPFLMEVIKHAEIGDSEGNRLNEADLIEIFKIVESYLFRRQMCDIPTNSLKSIFASLNNEIMRYDGTIEDYVEKLKYTLLGKTASRIYPDDQMFAEGLSTKHVYLMQSKNKKYIMERFENWGTKEVKDVWGLIEEGTYTIEHIMPQTLTTAWKDELGPDYETIYEEWNDKLANLTLTAYNSRYSNSSFEKKRDMENGFRHSGIRMNQTIAQYDKWTAKELEERNDRLVSQARNIWPMVETEYEPAEKVMDSITLADEISMTNRRISKISFQGTEQEVISWVEAYMEIISILHAENPVILHQLAVDSTGEPPRTFVSDQSEGNSNYAKLEDGIYLWVNTNTNTKLSFLRTLFEMYDVEEEELVFYLADTRKTEKQPSRWVIRDGFWKEALPIFREKTGQFKNVNPSRSNEKNTYIGYSGINIRTVANFDNIRIELNLGKNNKDENKAIFNYIQKEQAEIENKVKQLFVWDNNPENVTSKIYIEYNGLGIEDEADWQACIDLFVEGVNIINEHLVPLVEDYFVENS</sequence>
<accession>A0A1S6IPB9</accession>
<evidence type="ECO:0008006" key="6">
    <source>
        <dbReference type="Google" id="ProtNLM"/>
    </source>
</evidence>
<dbReference type="InterPro" id="IPR011089">
    <property type="entry name" value="GmrSD_C"/>
</dbReference>
<reference evidence="4 5" key="1">
    <citation type="journal article" date="2014" name="Int. J. Syst. Evol. Microbiol.">
        <title>Jeotgalibaca dankookensis gen. nov., sp. nov., a member of the family Carnobacteriaceae, isolated from seujeot (Korean traditional food).</title>
        <authorList>
            <person name="Lee D.G."/>
            <person name="Trujillo M.E."/>
            <person name="Kang H."/>
            <person name="Ahn T.Y."/>
        </authorList>
    </citation>
    <scope>NUCLEOTIDE SEQUENCE [LARGE SCALE GENOMIC DNA]</scope>
    <source>
        <strain evidence="4 5">EX-07</strain>
    </source>
</reference>
<protein>
    <recommendedName>
        <fullName evidence="6">DUF4268 domain-containing protein</fullName>
    </recommendedName>
</protein>
<dbReference type="Proteomes" id="UP000188993">
    <property type="component" value="Chromosome"/>
</dbReference>
<dbReference type="RefSeq" id="WP_062470220.1">
    <property type="nucleotide sequence ID" value="NZ_BBYN01000018.1"/>
</dbReference>
<feature type="domain" description="DUF4268" evidence="3">
    <location>
        <begin position="717"/>
        <end position="841"/>
    </location>
</feature>
<dbReference type="PANTHER" id="PTHR35149">
    <property type="entry name" value="SLL5132 PROTEIN"/>
    <property type="match status" value="1"/>
</dbReference>
<dbReference type="AlphaFoldDB" id="A0A1S6IPB9"/>
<evidence type="ECO:0000259" key="1">
    <source>
        <dbReference type="Pfam" id="PF03235"/>
    </source>
</evidence>
<evidence type="ECO:0000313" key="5">
    <source>
        <dbReference type="Proteomes" id="UP000188993"/>
    </source>
</evidence>
<proteinExistence type="predicted"/>
<feature type="domain" description="GmrSD restriction endonucleases C-terminal" evidence="2">
    <location>
        <begin position="424"/>
        <end position="564"/>
    </location>
</feature>
<dbReference type="Pfam" id="PF07510">
    <property type="entry name" value="GmrSD_C"/>
    <property type="match status" value="1"/>
</dbReference>
<evidence type="ECO:0000259" key="3">
    <source>
        <dbReference type="Pfam" id="PF14088"/>
    </source>
</evidence>
<organism evidence="4 5">
    <name type="scientific">Jeotgalibaca dankookensis</name>
    <dbReference type="NCBI Taxonomy" id="708126"/>
    <lineage>
        <taxon>Bacteria</taxon>
        <taxon>Bacillati</taxon>
        <taxon>Bacillota</taxon>
        <taxon>Bacilli</taxon>
        <taxon>Lactobacillales</taxon>
        <taxon>Carnobacteriaceae</taxon>
        <taxon>Jeotgalibaca</taxon>
    </lineage>
</organism>
<evidence type="ECO:0000259" key="2">
    <source>
        <dbReference type="Pfam" id="PF07510"/>
    </source>
</evidence>
<name>A0A1S6IPB9_9LACT</name>
<dbReference type="KEGG" id="jda:BW727_101045"/>
<dbReference type="InterPro" id="IPR004919">
    <property type="entry name" value="GmrSD_N"/>
</dbReference>
<keyword evidence="5" id="KW-1185">Reference proteome</keyword>
<feature type="domain" description="GmrSD restriction endonucleases N-terminal" evidence="1">
    <location>
        <begin position="15"/>
        <end position="219"/>
    </location>
</feature>
<evidence type="ECO:0000313" key="4">
    <source>
        <dbReference type="EMBL" id="AQS53415.1"/>
    </source>
</evidence>
<dbReference type="STRING" id="708126.BW727_101045"/>
<dbReference type="EMBL" id="CP019728">
    <property type="protein sequence ID" value="AQS53415.1"/>
    <property type="molecule type" value="Genomic_DNA"/>
</dbReference>
<dbReference type="InterPro" id="IPR025364">
    <property type="entry name" value="DUF4268"/>
</dbReference>
<dbReference type="Pfam" id="PF03235">
    <property type="entry name" value="GmrSD_N"/>
    <property type="match status" value="1"/>
</dbReference>
<dbReference type="PANTHER" id="PTHR35149:SF2">
    <property type="entry name" value="DUF262 DOMAIN-CONTAINING PROTEIN"/>
    <property type="match status" value="1"/>
</dbReference>
<dbReference type="Pfam" id="PF14088">
    <property type="entry name" value="DUF4268"/>
    <property type="match status" value="1"/>
</dbReference>